<evidence type="ECO:0000256" key="8">
    <source>
        <dbReference type="ARBA" id="ARBA00023157"/>
    </source>
</evidence>
<dbReference type="PANTHER" id="PTHR22912:SF160">
    <property type="entry name" value="DIHYDROLIPOYL DEHYDROGENASE"/>
    <property type="match status" value="1"/>
</dbReference>
<dbReference type="Gene3D" id="3.50.50.60">
    <property type="entry name" value="FAD/NAD(P)-binding domain"/>
    <property type="match status" value="2"/>
</dbReference>
<keyword evidence="4 11" id="KW-0285">Flavoprotein</keyword>
<comment type="miscellaneous">
    <text evidence="11">The active site is a redox-active disulfide bond.</text>
</comment>
<dbReference type="Pfam" id="PF02852">
    <property type="entry name" value="Pyr_redox_dim"/>
    <property type="match status" value="1"/>
</dbReference>
<dbReference type="GO" id="GO:0004148">
    <property type="term" value="F:dihydrolipoyl dehydrogenase (NADH) activity"/>
    <property type="evidence" value="ECO:0007669"/>
    <property type="project" value="UniProtKB-EC"/>
</dbReference>
<name>A0ABW1IVA8_9BACL</name>
<evidence type="ECO:0000256" key="11">
    <source>
        <dbReference type="RuleBase" id="RU003692"/>
    </source>
</evidence>
<dbReference type="EC" id="1.8.1.4" evidence="2 11"/>
<evidence type="ECO:0000313" key="15">
    <source>
        <dbReference type="Proteomes" id="UP001596250"/>
    </source>
</evidence>
<dbReference type="PANTHER" id="PTHR22912">
    <property type="entry name" value="DISULFIDE OXIDOREDUCTASE"/>
    <property type="match status" value="1"/>
</dbReference>
<dbReference type="InterPro" id="IPR004099">
    <property type="entry name" value="Pyr_nucl-diS_OxRdtase_dimer"/>
</dbReference>
<feature type="domain" description="Pyridine nucleotide-disulphide oxidoreductase dimerisation" evidence="12">
    <location>
        <begin position="348"/>
        <end position="457"/>
    </location>
</feature>
<evidence type="ECO:0000256" key="3">
    <source>
        <dbReference type="ARBA" id="ARBA00016961"/>
    </source>
</evidence>
<evidence type="ECO:0000256" key="7">
    <source>
        <dbReference type="ARBA" id="ARBA00023027"/>
    </source>
</evidence>
<evidence type="ECO:0000256" key="5">
    <source>
        <dbReference type="ARBA" id="ARBA00022827"/>
    </source>
</evidence>
<sequence length="468" mass="49202">MVVGDFSTEVDVLVVGAGPGGYVAAIRAAQLGKSVVIVDKANWGGVCLNVGCIPSKALITAAHRYEHMNHSADMGITAEGVKIDFTKVQEWKSSVVNKLTGGVSALLKGNKVQMIQGEAYFIDETTVSVNSEDESHRFKFNHCIIATGSRPIELKTFPYGERILSSTGALSLQEIPESMVVIGGGYIGIELGQAYAKFGTKITVLEGSDSILPGFEKDMTRYVAKNLKKLGVETVTDALAQGYTETADGVEVTYTVKGEEKKVSAQYVLVTVGRRPNTNDIGLEGIGVKMTDRGLIEVDKQCRTSIPNIYAIGDIVPGLALAHKASYEGKVAAEAIAGQPSIVDYKAIPAVVFSDPEMSSVGITETEAKAQGIEYAVGKFNYAANGRALALNSAEGFVKIVADKATGVVLGGQAVGAEASNIIAEIGLAVETAMTLEDIALTIHAHPTLGEIVMEAAEGALGHGVHQL</sequence>
<protein>
    <recommendedName>
        <fullName evidence="3 11">Dihydrolipoyl dehydrogenase</fullName>
        <ecNumber evidence="2 11">1.8.1.4</ecNumber>
    </recommendedName>
</protein>
<dbReference type="SUPFAM" id="SSF51905">
    <property type="entry name" value="FAD/NAD(P)-binding domain"/>
    <property type="match status" value="1"/>
</dbReference>
<evidence type="ECO:0000256" key="4">
    <source>
        <dbReference type="ARBA" id="ARBA00022630"/>
    </source>
</evidence>
<evidence type="ECO:0000256" key="9">
    <source>
        <dbReference type="ARBA" id="ARBA00023284"/>
    </source>
</evidence>
<keyword evidence="6 11" id="KW-0560">Oxidoreductase</keyword>
<dbReference type="InterPro" id="IPR023753">
    <property type="entry name" value="FAD/NAD-binding_dom"/>
</dbReference>
<evidence type="ECO:0000259" key="12">
    <source>
        <dbReference type="Pfam" id="PF02852"/>
    </source>
</evidence>
<dbReference type="InterPro" id="IPR006258">
    <property type="entry name" value="Lipoamide_DH"/>
</dbReference>
<evidence type="ECO:0000313" key="14">
    <source>
        <dbReference type="EMBL" id="MFC5989058.1"/>
    </source>
</evidence>
<dbReference type="InterPro" id="IPR050151">
    <property type="entry name" value="Class-I_Pyr_Nuc-Dis_Oxidored"/>
</dbReference>
<proteinExistence type="inferred from homology"/>
<dbReference type="PIRSF" id="PIRSF000350">
    <property type="entry name" value="Mercury_reductase_MerA"/>
    <property type="match status" value="1"/>
</dbReference>
<reference evidence="15" key="1">
    <citation type="journal article" date="2019" name="Int. J. Syst. Evol. Microbiol.">
        <title>The Global Catalogue of Microorganisms (GCM) 10K type strain sequencing project: providing services to taxonomists for standard genome sequencing and annotation.</title>
        <authorList>
            <consortium name="The Broad Institute Genomics Platform"/>
            <consortium name="The Broad Institute Genome Sequencing Center for Infectious Disease"/>
            <person name="Wu L."/>
            <person name="Ma J."/>
        </authorList>
    </citation>
    <scope>NUCLEOTIDE SEQUENCE [LARGE SCALE GENOMIC DNA]</scope>
    <source>
        <strain evidence="15">CCM 8749</strain>
    </source>
</reference>
<dbReference type="PRINTS" id="PR00368">
    <property type="entry name" value="FADPNR"/>
</dbReference>
<comment type="catalytic activity">
    <reaction evidence="10 11">
        <text>N(6)-[(R)-dihydrolipoyl]-L-lysyl-[protein] + NAD(+) = N(6)-[(R)-lipoyl]-L-lysyl-[protein] + NADH + H(+)</text>
        <dbReference type="Rhea" id="RHEA:15045"/>
        <dbReference type="Rhea" id="RHEA-COMP:10474"/>
        <dbReference type="Rhea" id="RHEA-COMP:10475"/>
        <dbReference type="ChEBI" id="CHEBI:15378"/>
        <dbReference type="ChEBI" id="CHEBI:57540"/>
        <dbReference type="ChEBI" id="CHEBI:57945"/>
        <dbReference type="ChEBI" id="CHEBI:83099"/>
        <dbReference type="ChEBI" id="CHEBI:83100"/>
        <dbReference type="EC" id="1.8.1.4"/>
    </reaction>
</comment>
<organism evidence="14 15">
    <name type="scientific">Marinicrinis lubricantis</name>
    <dbReference type="NCBI Taxonomy" id="2086470"/>
    <lineage>
        <taxon>Bacteria</taxon>
        <taxon>Bacillati</taxon>
        <taxon>Bacillota</taxon>
        <taxon>Bacilli</taxon>
        <taxon>Bacillales</taxon>
        <taxon>Paenibacillaceae</taxon>
    </lineage>
</organism>
<comment type="cofactor">
    <cofactor evidence="11">
        <name>FAD</name>
        <dbReference type="ChEBI" id="CHEBI:57692"/>
    </cofactor>
    <text evidence="11">Binds 1 FAD per subunit.</text>
</comment>
<evidence type="ECO:0000256" key="6">
    <source>
        <dbReference type="ARBA" id="ARBA00023002"/>
    </source>
</evidence>
<keyword evidence="7 11" id="KW-0520">NAD</keyword>
<dbReference type="Pfam" id="PF07992">
    <property type="entry name" value="Pyr_redox_2"/>
    <property type="match status" value="1"/>
</dbReference>
<dbReference type="InterPro" id="IPR016156">
    <property type="entry name" value="FAD/NAD-linked_Rdtase_dimer_sf"/>
</dbReference>
<feature type="domain" description="FAD/NAD(P)-binding" evidence="13">
    <location>
        <begin position="11"/>
        <end position="329"/>
    </location>
</feature>
<keyword evidence="15" id="KW-1185">Reference proteome</keyword>
<dbReference type="Proteomes" id="UP001596250">
    <property type="component" value="Unassembled WGS sequence"/>
</dbReference>
<dbReference type="Gene3D" id="3.30.390.30">
    <property type="match status" value="1"/>
</dbReference>
<evidence type="ECO:0000256" key="2">
    <source>
        <dbReference type="ARBA" id="ARBA00012608"/>
    </source>
</evidence>
<evidence type="ECO:0000259" key="13">
    <source>
        <dbReference type="Pfam" id="PF07992"/>
    </source>
</evidence>
<dbReference type="PRINTS" id="PR00411">
    <property type="entry name" value="PNDRDTASEI"/>
</dbReference>
<keyword evidence="5 11" id="KW-0274">FAD</keyword>
<dbReference type="RefSeq" id="WP_379896607.1">
    <property type="nucleotide sequence ID" value="NZ_CBCSCT010000005.1"/>
</dbReference>
<keyword evidence="9 11" id="KW-0676">Redox-active center</keyword>
<dbReference type="SUPFAM" id="SSF55424">
    <property type="entry name" value="FAD/NAD-linked reductases, dimerisation (C-terminal) domain"/>
    <property type="match status" value="1"/>
</dbReference>
<accession>A0ABW1IVA8</accession>
<comment type="caution">
    <text evidence="14">The sequence shown here is derived from an EMBL/GenBank/DDBJ whole genome shotgun (WGS) entry which is preliminary data.</text>
</comment>
<dbReference type="InterPro" id="IPR012999">
    <property type="entry name" value="Pyr_OxRdtase_I_AS"/>
</dbReference>
<keyword evidence="8" id="KW-1015">Disulfide bond</keyword>
<evidence type="ECO:0000256" key="10">
    <source>
        <dbReference type="ARBA" id="ARBA00049187"/>
    </source>
</evidence>
<dbReference type="NCBIfam" id="TIGR01350">
    <property type="entry name" value="lipoamide_DH"/>
    <property type="match status" value="1"/>
</dbReference>
<dbReference type="PROSITE" id="PS00076">
    <property type="entry name" value="PYRIDINE_REDOX_1"/>
    <property type="match status" value="1"/>
</dbReference>
<comment type="similarity">
    <text evidence="1 11">Belongs to the class-I pyridine nucleotide-disulfide oxidoreductase family.</text>
</comment>
<dbReference type="InterPro" id="IPR036188">
    <property type="entry name" value="FAD/NAD-bd_sf"/>
</dbReference>
<dbReference type="EMBL" id="JBHSQV010000186">
    <property type="protein sequence ID" value="MFC5989058.1"/>
    <property type="molecule type" value="Genomic_DNA"/>
</dbReference>
<gene>
    <name evidence="14" type="primary">lpdA</name>
    <name evidence="14" type="ORF">ACFPXP_21855</name>
</gene>
<dbReference type="InterPro" id="IPR001100">
    <property type="entry name" value="Pyr_nuc-diS_OxRdtase"/>
</dbReference>
<evidence type="ECO:0000256" key="1">
    <source>
        <dbReference type="ARBA" id="ARBA00007532"/>
    </source>
</evidence>